<gene>
    <name evidence="3" type="ORF">BT63DRAFT_452969</name>
</gene>
<accession>A0A6A6ULY2</accession>
<feature type="compositionally biased region" description="Low complexity" evidence="2">
    <location>
        <begin position="70"/>
        <end position="84"/>
    </location>
</feature>
<name>A0A6A6ULY2_9PEZI</name>
<sequence>MFGRFSSHDGRPTETYKFSKMYLPPKHFQFNTNRSPSPVRPGIGDGSEVENGTGATGPAIASVQTQEQASPPNTESNPPNTFNSISKGIALVDRTDPLSIKSPVVQVTSKSSTNGDHEEPLHPPMARQSSQQLPENNIISKSFTSATERRTLDDLVPESESDDTDFLLAPGGNESESDTELPWSTFNLYASKDIPLTPSMRRQPRAQGQWWTIIQQAWAAMGDPRRRIVTLTGLMMETEHGQTQNPCRTCLEIGSTCRNFKLSAREGLNCYTDRCAQCMFRQVSCTLVVGGAAHQRLHADEKPAPKPKATTKPKPKQPEKTDEADTGRPKRATAFVGSMDMTVHRRTSARQTPAKQSQSKPDINLQRKRQRPSDAEIAASARKRFEGRGFTDGFKNLDAAHFGKRGGESSASPIESPADMDPPARLSKSHSKKAPNAPAAPAAPAQSSAVSNHNNTSTSKSYTGNDEHVKEIERKFRKRVRQLEGENKRQKLEIDYLQKALRLERELRTDGSDEDEDAAMD</sequence>
<feature type="region of interest" description="Disordered" evidence="2">
    <location>
        <begin position="104"/>
        <end position="165"/>
    </location>
</feature>
<feature type="compositionally biased region" description="Low complexity" evidence="2">
    <location>
        <begin position="434"/>
        <end position="451"/>
    </location>
</feature>
<evidence type="ECO:0000313" key="4">
    <source>
        <dbReference type="Proteomes" id="UP000799302"/>
    </source>
</evidence>
<evidence type="ECO:0000256" key="2">
    <source>
        <dbReference type="SAM" id="MobiDB-lite"/>
    </source>
</evidence>
<organism evidence="3 4">
    <name type="scientific">Microthyrium microscopicum</name>
    <dbReference type="NCBI Taxonomy" id="703497"/>
    <lineage>
        <taxon>Eukaryota</taxon>
        <taxon>Fungi</taxon>
        <taxon>Dikarya</taxon>
        <taxon>Ascomycota</taxon>
        <taxon>Pezizomycotina</taxon>
        <taxon>Dothideomycetes</taxon>
        <taxon>Dothideomycetes incertae sedis</taxon>
        <taxon>Microthyriales</taxon>
        <taxon>Microthyriaceae</taxon>
        <taxon>Microthyrium</taxon>
    </lineage>
</organism>
<feature type="compositionally biased region" description="Polar residues" evidence="2">
    <location>
        <begin position="127"/>
        <end position="146"/>
    </location>
</feature>
<keyword evidence="1" id="KW-0175">Coiled coil</keyword>
<feature type="coiled-coil region" evidence="1">
    <location>
        <begin position="473"/>
        <end position="500"/>
    </location>
</feature>
<evidence type="ECO:0000256" key="1">
    <source>
        <dbReference type="SAM" id="Coils"/>
    </source>
</evidence>
<feature type="region of interest" description="Disordered" evidence="2">
    <location>
        <begin position="296"/>
        <end position="377"/>
    </location>
</feature>
<dbReference type="AlphaFoldDB" id="A0A6A6ULY2"/>
<dbReference type="Proteomes" id="UP000799302">
    <property type="component" value="Unassembled WGS sequence"/>
</dbReference>
<keyword evidence="4" id="KW-1185">Reference proteome</keyword>
<feature type="region of interest" description="Disordered" evidence="2">
    <location>
        <begin position="27"/>
        <end position="85"/>
    </location>
</feature>
<feature type="compositionally biased region" description="Polar residues" evidence="2">
    <location>
        <begin position="349"/>
        <end position="361"/>
    </location>
</feature>
<feature type="compositionally biased region" description="Basic and acidic residues" evidence="2">
    <location>
        <begin position="316"/>
        <end position="328"/>
    </location>
</feature>
<feature type="compositionally biased region" description="Polar residues" evidence="2">
    <location>
        <begin position="452"/>
        <end position="464"/>
    </location>
</feature>
<feature type="compositionally biased region" description="Acidic residues" evidence="2">
    <location>
        <begin position="155"/>
        <end position="165"/>
    </location>
</feature>
<reference evidence="3" key="1">
    <citation type="journal article" date="2020" name="Stud. Mycol.">
        <title>101 Dothideomycetes genomes: a test case for predicting lifestyles and emergence of pathogens.</title>
        <authorList>
            <person name="Haridas S."/>
            <person name="Albert R."/>
            <person name="Binder M."/>
            <person name="Bloem J."/>
            <person name="Labutti K."/>
            <person name="Salamov A."/>
            <person name="Andreopoulos B."/>
            <person name="Baker S."/>
            <person name="Barry K."/>
            <person name="Bills G."/>
            <person name="Bluhm B."/>
            <person name="Cannon C."/>
            <person name="Castanera R."/>
            <person name="Culley D."/>
            <person name="Daum C."/>
            <person name="Ezra D."/>
            <person name="Gonzalez J."/>
            <person name="Henrissat B."/>
            <person name="Kuo A."/>
            <person name="Liang C."/>
            <person name="Lipzen A."/>
            <person name="Lutzoni F."/>
            <person name="Magnuson J."/>
            <person name="Mondo S."/>
            <person name="Nolan M."/>
            <person name="Ohm R."/>
            <person name="Pangilinan J."/>
            <person name="Park H.-J."/>
            <person name="Ramirez L."/>
            <person name="Alfaro M."/>
            <person name="Sun H."/>
            <person name="Tritt A."/>
            <person name="Yoshinaga Y."/>
            <person name="Zwiers L.-H."/>
            <person name="Turgeon B."/>
            <person name="Goodwin S."/>
            <person name="Spatafora J."/>
            <person name="Crous P."/>
            <person name="Grigoriev I."/>
        </authorList>
    </citation>
    <scope>NUCLEOTIDE SEQUENCE</scope>
    <source>
        <strain evidence="3">CBS 115976</strain>
    </source>
</reference>
<dbReference type="EMBL" id="MU004232">
    <property type="protein sequence ID" value="KAF2672463.1"/>
    <property type="molecule type" value="Genomic_DNA"/>
</dbReference>
<proteinExistence type="predicted"/>
<protein>
    <submittedName>
        <fullName evidence="3">Uncharacterized protein</fullName>
    </submittedName>
</protein>
<feature type="compositionally biased region" description="Polar residues" evidence="2">
    <location>
        <begin position="105"/>
        <end position="114"/>
    </location>
</feature>
<evidence type="ECO:0000313" key="3">
    <source>
        <dbReference type="EMBL" id="KAF2672463.1"/>
    </source>
</evidence>
<feature type="region of interest" description="Disordered" evidence="2">
    <location>
        <begin position="401"/>
        <end position="470"/>
    </location>
</feature>